<dbReference type="Gene3D" id="3.40.720.10">
    <property type="entry name" value="Alkaline Phosphatase, subunit A"/>
    <property type="match status" value="1"/>
</dbReference>
<sequence length="488" mass="55870">VLLLLADQERQRDWLPNGLELPNRQRLIDEGLEFTRYYTHTSPCSPSRGTLFTGGYMPVHGVNENCIEPANGELGTDADTLGKIFREQGYYTAYKGKWHLTFEAYPDMDAYGFSDWEGNDKSFWGQAGSGTEFDGPIATSAADWIRNSAPSDQPWFLAVGLVNPHDVMWYPMDQPWYQESNPLHFESVRDRHAKRDWGRDDPLPAFELPYEEWFTELPANFDDDLHTKPDVHRRFLHESSKSCGWLERSDTEHWLRQLDYYAKLHQLSDANIGHILDALDDTGGWDNTVVVFTSDHGDQCGSHGLRSKGPWNYEETMRIPLYIVAPEVTAAGSTTDAMFSHVDLARTLAGFSGAGEDRLEGWPGRQMSGVLADPSTDGRSEVLFAQDWAWYDGLLETRYASRGVFDGRFKYCRYYGIGGSSTTRGTPIASAKQVDRDAAFEDHEHEFYDLQEDPHELVNLAMDRGRRQEVRCRFEDLLELERQEFRDR</sequence>
<evidence type="ECO:0000256" key="2">
    <source>
        <dbReference type="ARBA" id="ARBA00022801"/>
    </source>
</evidence>
<comment type="similarity">
    <text evidence="1">Belongs to the sulfatase family.</text>
</comment>
<dbReference type="SUPFAM" id="SSF53649">
    <property type="entry name" value="Alkaline phosphatase-like"/>
    <property type="match status" value="1"/>
</dbReference>
<dbReference type="PANTHER" id="PTHR42693">
    <property type="entry name" value="ARYLSULFATASE FAMILY MEMBER"/>
    <property type="match status" value="1"/>
</dbReference>
<name>A0A381NAH6_9ZZZZ</name>
<dbReference type="PANTHER" id="PTHR42693:SF53">
    <property type="entry name" value="ENDO-4-O-SULFATASE"/>
    <property type="match status" value="1"/>
</dbReference>
<proteinExistence type="inferred from homology"/>
<evidence type="ECO:0000259" key="3">
    <source>
        <dbReference type="Pfam" id="PF00884"/>
    </source>
</evidence>
<dbReference type="AlphaFoldDB" id="A0A381NAH6"/>
<protein>
    <recommendedName>
        <fullName evidence="3">Sulfatase N-terminal domain-containing protein</fullName>
    </recommendedName>
</protein>
<dbReference type="Pfam" id="PF00884">
    <property type="entry name" value="Sulfatase"/>
    <property type="match status" value="1"/>
</dbReference>
<gene>
    <name evidence="4" type="ORF">METZ01_LOCUS4456</name>
</gene>
<organism evidence="4">
    <name type="scientific">marine metagenome</name>
    <dbReference type="NCBI Taxonomy" id="408172"/>
    <lineage>
        <taxon>unclassified sequences</taxon>
        <taxon>metagenomes</taxon>
        <taxon>ecological metagenomes</taxon>
    </lineage>
</organism>
<dbReference type="InterPro" id="IPR000917">
    <property type="entry name" value="Sulfatase_N"/>
</dbReference>
<dbReference type="EMBL" id="UINC01000230">
    <property type="protein sequence ID" value="SUZ51602.1"/>
    <property type="molecule type" value="Genomic_DNA"/>
</dbReference>
<dbReference type="GO" id="GO:0004065">
    <property type="term" value="F:arylsulfatase activity"/>
    <property type="evidence" value="ECO:0007669"/>
    <property type="project" value="TreeGrafter"/>
</dbReference>
<dbReference type="InterPro" id="IPR017850">
    <property type="entry name" value="Alkaline_phosphatase_core_sf"/>
</dbReference>
<reference evidence="4" key="1">
    <citation type="submission" date="2018-05" db="EMBL/GenBank/DDBJ databases">
        <authorList>
            <person name="Lanie J.A."/>
            <person name="Ng W.-L."/>
            <person name="Kazmierczak K.M."/>
            <person name="Andrzejewski T.M."/>
            <person name="Davidsen T.M."/>
            <person name="Wayne K.J."/>
            <person name="Tettelin H."/>
            <person name="Glass J.I."/>
            <person name="Rusch D."/>
            <person name="Podicherti R."/>
            <person name="Tsui H.-C.T."/>
            <person name="Winkler M.E."/>
        </authorList>
    </citation>
    <scope>NUCLEOTIDE SEQUENCE</scope>
</reference>
<evidence type="ECO:0000313" key="4">
    <source>
        <dbReference type="EMBL" id="SUZ51602.1"/>
    </source>
</evidence>
<evidence type="ECO:0000256" key="1">
    <source>
        <dbReference type="ARBA" id="ARBA00008779"/>
    </source>
</evidence>
<feature type="domain" description="Sulfatase N-terminal" evidence="3">
    <location>
        <begin position="1"/>
        <end position="352"/>
    </location>
</feature>
<keyword evidence="2" id="KW-0378">Hydrolase</keyword>
<accession>A0A381NAH6</accession>
<dbReference type="InterPro" id="IPR050738">
    <property type="entry name" value="Sulfatase"/>
</dbReference>
<feature type="non-terminal residue" evidence="4">
    <location>
        <position position="1"/>
    </location>
</feature>